<dbReference type="EMBL" id="UINC01229772">
    <property type="protein sequence ID" value="SVE61619.1"/>
    <property type="molecule type" value="Genomic_DNA"/>
</dbReference>
<accession>A0A383EY86</accession>
<gene>
    <name evidence="1" type="ORF">METZ01_LOCUS514473</name>
</gene>
<evidence type="ECO:0000313" key="1">
    <source>
        <dbReference type="EMBL" id="SVE61619.1"/>
    </source>
</evidence>
<sequence length="30" mass="3453">ANLSAMLRCEDPPNCINPEYVQNRQIFTSK</sequence>
<reference evidence="1" key="1">
    <citation type="submission" date="2018-05" db="EMBL/GenBank/DDBJ databases">
        <authorList>
            <person name="Lanie J.A."/>
            <person name="Ng W.-L."/>
            <person name="Kazmierczak K.M."/>
            <person name="Andrzejewski T.M."/>
            <person name="Davidsen T.M."/>
            <person name="Wayne K.J."/>
            <person name="Tettelin H."/>
            <person name="Glass J.I."/>
            <person name="Rusch D."/>
            <person name="Podicherti R."/>
            <person name="Tsui H.-C.T."/>
            <person name="Winkler M.E."/>
        </authorList>
    </citation>
    <scope>NUCLEOTIDE SEQUENCE</scope>
</reference>
<name>A0A383EY86_9ZZZZ</name>
<proteinExistence type="predicted"/>
<dbReference type="AlphaFoldDB" id="A0A383EY86"/>
<protein>
    <submittedName>
        <fullName evidence="1">Uncharacterized protein</fullName>
    </submittedName>
</protein>
<organism evidence="1">
    <name type="scientific">marine metagenome</name>
    <dbReference type="NCBI Taxonomy" id="408172"/>
    <lineage>
        <taxon>unclassified sequences</taxon>
        <taxon>metagenomes</taxon>
        <taxon>ecological metagenomes</taxon>
    </lineage>
</organism>
<feature type="non-terminal residue" evidence="1">
    <location>
        <position position="1"/>
    </location>
</feature>